<gene>
    <name evidence="2" type="ORF">GSPATT00038548001</name>
</gene>
<dbReference type="InParanoid" id="A0CI27"/>
<dbReference type="AlphaFoldDB" id="A0CI27"/>
<evidence type="ECO:0000313" key="3">
    <source>
        <dbReference type="Proteomes" id="UP000000600"/>
    </source>
</evidence>
<dbReference type="EMBL" id="CT868082">
    <property type="protein sequence ID" value="CAK70444.1"/>
    <property type="molecule type" value="Genomic_DNA"/>
</dbReference>
<keyword evidence="1" id="KW-0732">Signal</keyword>
<dbReference type="HOGENOM" id="CLU_2269043_0_0_1"/>
<name>A0CI27_PARTE</name>
<dbReference type="OMA" id="TYCITAN"/>
<protein>
    <submittedName>
        <fullName evidence="2">Uncharacterized protein</fullName>
    </submittedName>
</protein>
<evidence type="ECO:0000313" key="2">
    <source>
        <dbReference type="EMBL" id="CAK70444.1"/>
    </source>
</evidence>
<dbReference type="RefSeq" id="XP_001437841.1">
    <property type="nucleotide sequence ID" value="XM_001437804.1"/>
</dbReference>
<dbReference type="KEGG" id="ptm:GSPATT00038548001"/>
<proteinExistence type="predicted"/>
<feature type="signal peptide" evidence="1">
    <location>
        <begin position="1"/>
        <end position="20"/>
    </location>
</feature>
<dbReference type="Proteomes" id="UP000000600">
    <property type="component" value="Unassembled WGS sequence"/>
</dbReference>
<evidence type="ECO:0000256" key="1">
    <source>
        <dbReference type="SAM" id="SignalP"/>
    </source>
</evidence>
<keyword evidence="3" id="KW-1185">Reference proteome</keyword>
<sequence>MKTNLLFVVLLSVLIIPISSQRQCRSSSECATGFCCAFTYVTSVGVDQKIVYQTCRNQTVVNNFKNELHVQSLLIPQAPGNYQMVFELTYCITANSTSNILGY</sequence>
<reference evidence="2 3" key="1">
    <citation type="journal article" date="2006" name="Nature">
        <title>Global trends of whole-genome duplications revealed by the ciliate Paramecium tetraurelia.</title>
        <authorList>
            <consortium name="Genoscope"/>
            <person name="Aury J.-M."/>
            <person name="Jaillon O."/>
            <person name="Duret L."/>
            <person name="Noel B."/>
            <person name="Jubin C."/>
            <person name="Porcel B.M."/>
            <person name="Segurens B."/>
            <person name="Daubin V."/>
            <person name="Anthouard V."/>
            <person name="Aiach N."/>
            <person name="Arnaiz O."/>
            <person name="Billaut A."/>
            <person name="Beisson J."/>
            <person name="Blanc I."/>
            <person name="Bouhouche K."/>
            <person name="Camara F."/>
            <person name="Duharcourt S."/>
            <person name="Guigo R."/>
            <person name="Gogendeau D."/>
            <person name="Katinka M."/>
            <person name="Keller A.-M."/>
            <person name="Kissmehl R."/>
            <person name="Klotz C."/>
            <person name="Koll F."/>
            <person name="Le Moue A."/>
            <person name="Lepere C."/>
            <person name="Malinsky S."/>
            <person name="Nowacki M."/>
            <person name="Nowak J.K."/>
            <person name="Plattner H."/>
            <person name="Poulain J."/>
            <person name="Ruiz F."/>
            <person name="Serrano V."/>
            <person name="Zagulski M."/>
            <person name="Dessen P."/>
            <person name="Betermier M."/>
            <person name="Weissenbach J."/>
            <person name="Scarpelli C."/>
            <person name="Schachter V."/>
            <person name="Sperling L."/>
            <person name="Meyer E."/>
            <person name="Cohen J."/>
            <person name="Wincker P."/>
        </authorList>
    </citation>
    <scope>NUCLEOTIDE SEQUENCE [LARGE SCALE GENOMIC DNA]</scope>
    <source>
        <strain evidence="2 3">Stock d4-2</strain>
    </source>
</reference>
<dbReference type="GeneID" id="5023626"/>
<dbReference type="OrthoDB" id="10377615at2759"/>
<feature type="chain" id="PRO_5002623123" evidence="1">
    <location>
        <begin position="21"/>
        <end position="103"/>
    </location>
</feature>
<accession>A0CI27</accession>
<organism evidence="2 3">
    <name type="scientific">Paramecium tetraurelia</name>
    <dbReference type="NCBI Taxonomy" id="5888"/>
    <lineage>
        <taxon>Eukaryota</taxon>
        <taxon>Sar</taxon>
        <taxon>Alveolata</taxon>
        <taxon>Ciliophora</taxon>
        <taxon>Intramacronucleata</taxon>
        <taxon>Oligohymenophorea</taxon>
        <taxon>Peniculida</taxon>
        <taxon>Parameciidae</taxon>
        <taxon>Paramecium</taxon>
    </lineage>
</organism>